<dbReference type="EMBL" id="BNAJ01000002">
    <property type="protein sequence ID" value="GHF36693.1"/>
    <property type="molecule type" value="Genomic_DNA"/>
</dbReference>
<feature type="domain" description="AAA+ ATPase" evidence="1">
    <location>
        <begin position="35"/>
        <end position="171"/>
    </location>
</feature>
<dbReference type="InterPro" id="IPR027417">
    <property type="entry name" value="P-loop_NTPase"/>
</dbReference>
<dbReference type="SMART" id="SM00382">
    <property type="entry name" value="AAA"/>
    <property type="match status" value="1"/>
</dbReference>
<dbReference type="PANTHER" id="PTHR10285">
    <property type="entry name" value="URIDINE KINASE"/>
    <property type="match status" value="1"/>
</dbReference>
<dbReference type="NCBIfam" id="NF006743">
    <property type="entry name" value="PRK09270.1-2"/>
    <property type="match status" value="1"/>
</dbReference>
<dbReference type="Pfam" id="PF00485">
    <property type="entry name" value="PRK"/>
    <property type="match status" value="1"/>
</dbReference>
<name>A0ABQ3JNE6_9DEIO</name>
<keyword evidence="3" id="KW-1185">Reference proteome</keyword>
<keyword evidence="2" id="KW-0808">Transferase</keyword>
<dbReference type="Proteomes" id="UP000619376">
    <property type="component" value="Unassembled WGS sequence"/>
</dbReference>
<sequence>MTSSMADHGASHPPVLRADLETLVARARALVTAGDRRILGITGAPGAGKSTLCEALATALGADACVVPMDGFHLANEELARLGRQDRKGAQDTFDAGGYAALLRRLRAEKDDTVYAPFFNRALEESIGSAIPVPAGTPLILTEGNYLLLDEGRWRDVRAAVDEVWYLDLPDDVRVDRLIRRHETFGRAHDDAVAWVGAVDQRNAALIEGTRNRADVIVQLD</sequence>
<dbReference type="InterPro" id="IPR003593">
    <property type="entry name" value="AAA+_ATPase"/>
</dbReference>
<dbReference type="RefSeq" id="WP_221274815.1">
    <property type="nucleotide sequence ID" value="NZ_BNAJ01000002.1"/>
</dbReference>
<organism evidence="2 3">
    <name type="scientific">Deinococcus metalli</name>
    <dbReference type="NCBI Taxonomy" id="1141878"/>
    <lineage>
        <taxon>Bacteria</taxon>
        <taxon>Thermotogati</taxon>
        <taxon>Deinococcota</taxon>
        <taxon>Deinococci</taxon>
        <taxon>Deinococcales</taxon>
        <taxon>Deinococcaceae</taxon>
        <taxon>Deinococcus</taxon>
    </lineage>
</organism>
<evidence type="ECO:0000313" key="2">
    <source>
        <dbReference type="EMBL" id="GHF36693.1"/>
    </source>
</evidence>
<protein>
    <submittedName>
        <fullName evidence="2">Nucleoside/nucleotide kinase family protein</fullName>
    </submittedName>
</protein>
<dbReference type="InterPro" id="IPR006083">
    <property type="entry name" value="PRK/URK"/>
</dbReference>
<evidence type="ECO:0000259" key="1">
    <source>
        <dbReference type="SMART" id="SM00382"/>
    </source>
</evidence>
<accession>A0ABQ3JNE6</accession>
<dbReference type="Gene3D" id="3.40.50.300">
    <property type="entry name" value="P-loop containing nucleotide triphosphate hydrolases"/>
    <property type="match status" value="1"/>
</dbReference>
<gene>
    <name evidence="2" type="primary">frcK</name>
    <name evidence="2" type="ORF">GCM10017781_11690</name>
</gene>
<dbReference type="GO" id="GO:0016301">
    <property type="term" value="F:kinase activity"/>
    <property type="evidence" value="ECO:0007669"/>
    <property type="project" value="UniProtKB-KW"/>
</dbReference>
<dbReference type="SUPFAM" id="SSF52540">
    <property type="entry name" value="P-loop containing nucleoside triphosphate hydrolases"/>
    <property type="match status" value="1"/>
</dbReference>
<reference evidence="3" key="1">
    <citation type="journal article" date="2019" name="Int. J. Syst. Evol. Microbiol.">
        <title>The Global Catalogue of Microorganisms (GCM) 10K type strain sequencing project: providing services to taxonomists for standard genome sequencing and annotation.</title>
        <authorList>
            <consortium name="The Broad Institute Genomics Platform"/>
            <consortium name="The Broad Institute Genome Sequencing Center for Infectious Disease"/>
            <person name="Wu L."/>
            <person name="Ma J."/>
        </authorList>
    </citation>
    <scope>NUCLEOTIDE SEQUENCE [LARGE SCALE GENOMIC DNA]</scope>
    <source>
        <strain evidence="3">CGMCC 1.18437</strain>
    </source>
</reference>
<comment type="caution">
    <text evidence="2">The sequence shown here is derived from an EMBL/GenBank/DDBJ whole genome shotgun (WGS) entry which is preliminary data.</text>
</comment>
<proteinExistence type="predicted"/>
<evidence type="ECO:0000313" key="3">
    <source>
        <dbReference type="Proteomes" id="UP000619376"/>
    </source>
</evidence>
<keyword evidence="2" id="KW-0418">Kinase</keyword>